<protein>
    <recommendedName>
        <fullName evidence="5 11">Nicotinate-nucleotide--dimethylbenzimidazole phosphoribosyltransferase</fullName>
        <shortName evidence="11">NN:DBI PRT</shortName>
        <ecNumber evidence="4 11">2.4.2.21</ecNumber>
    </recommendedName>
    <alternativeName>
        <fullName evidence="9 11">N(1)-alpha-phosphoribosyltransferase</fullName>
    </alternativeName>
</protein>
<comment type="function">
    <text evidence="1 11">Catalyzes the synthesis of alpha-ribazole-5'-phosphate from nicotinate mononucleotide (NAMN) and 5,6-dimethylbenzimidazole (DMB).</text>
</comment>
<accession>A0A348AGA0</accession>
<keyword evidence="8 11" id="KW-0808">Transferase</keyword>
<dbReference type="PANTHER" id="PTHR43463:SF1">
    <property type="entry name" value="NICOTINATE-NUCLEOTIDE--DIMETHYLBENZIMIDAZOLE PHOSPHORIBOSYLTRANSFERASE"/>
    <property type="match status" value="1"/>
</dbReference>
<comment type="similarity">
    <text evidence="3 11">Belongs to the CobT family.</text>
</comment>
<proteinExistence type="inferred from homology"/>
<dbReference type="AlphaFoldDB" id="A0A348AGA0"/>
<sequence>MKSLESIIRSIEPLNQDSMLLTQQRLDSLTKPPGSLAVLEKMACQLAGIQGKLPITLPNKAILLMAADHGVAVEGVSAFPAEVTEQMVYNFVNGGAAINVLARHANARLILVDVGVKADFPAGLPIRRRKIRKGTDNMRYRPAMERPEVLQALQTGMDMVNELADDGIEVIGLGEMGIANTTASSAITSLLAGKPPAQVVGRGTGIEQKVISQKIRVIEEAVARHKPDPHDVIDVLAKVGGLEIAALAGAVLGAAARRILIILDGFISSAAVLAAYRLCNSVQPYLLASHLSEEPGHAAILQALGLEPCIRLNMRLGEGTGAALGMTLLDAAVKIVNEMATFGEAKVAEAYNAGDKEV</sequence>
<evidence type="ECO:0000256" key="9">
    <source>
        <dbReference type="ARBA" id="ARBA00030686"/>
    </source>
</evidence>
<dbReference type="NCBIfam" id="NF000996">
    <property type="entry name" value="PRK00105.1"/>
    <property type="match status" value="1"/>
</dbReference>
<feature type="active site" description="Proton acceptor" evidence="11">
    <location>
        <position position="318"/>
    </location>
</feature>
<evidence type="ECO:0000313" key="12">
    <source>
        <dbReference type="EMBL" id="BBB90098.1"/>
    </source>
</evidence>
<dbReference type="OrthoDB" id="9781491at2"/>
<evidence type="ECO:0000256" key="10">
    <source>
        <dbReference type="ARBA" id="ARBA00047340"/>
    </source>
</evidence>
<organism evidence="12 13">
    <name type="scientific">Methylomusa anaerophila</name>
    <dbReference type="NCBI Taxonomy" id="1930071"/>
    <lineage>
        <taxon>Bacteria</taxon>
        <taxon>Bacillati</taxon>
        <taxon>Bacillota</taxon>
        <taxon>Negativicutes</taxon>
        <taxon>Selenomonadales</taxon>
        <taxon>Sporomusaceae</taxon>
        <taxon>Methylomusa</taxon>
    </lineage>
</organism>
<reference evidence="12 13" key="1">
    <citation type="journal article" date="2018" name="Int. J. Syst. Evol. Microbiol.">
        <title>Methylomusa anaerophila gen. nov., sp. nov., an anaerobic methanol-utilizing bacterium isolated from a microbial fuel cell.</title>
        <authorList>
            <person name="Amano N."/>
            <person name="Yamamuro A."/>
            <person name="Miyahara M."/>
            <person name="Kouzuma A."/>
            <person name="Abe T."/>
            <person name="Watanabe K."/>
        </authorList>
    </citation>
    <scope>NUCLEOTIDE SEQUENCE [LARGE SCALE GENOMIC DNA]</scope>
    <source>
        <strain evidence="12 13">MMFC1</strain>
    </source>
</reference>
<keyword evidence="6 11" id="KW-0169">Cobalamin biosynthesis</keyword>
<evidence type="ECO:0000256" key="1">
    <source>
        <dbReference type="ARBA" id="ARBA00002197"/>
    </source>
</evidence>
<dbReference type="EMBL" id="AP018449">
    <property type="protein sequence ID" value="BBB90098.1"/>
    <property type="molecule type" value="Genomic_DNA"/>
</dbReference>
<comment type="catalytic activity">
    <reaction evidence="10 11">
        <text>5,6-dimethylbenzimidazole + nicotinate beta-D-ribonucleotide = alpha-ribazole 5'-phosphate + nicotinate + H(+)</text>
        <dbReference type="Rhea" id="RHEA:11196"/>
        <dbReference type="ChEBI" id="CHEBI:15378"/>
        <dbReference type="ChEBI" id="CHEBI:15890"/>
        <dbReference type="ChEBI" id="CHEBI:32544"/>
        <dbReference type="ChEBI" id="CHEBI:57502"/>
        <dbReference type="ChEBI" id="CHEBI:57918"/>
        <dbReference type="EC" id="2.4.2.21"/>
    </reaction>
</comment>
<dbReference type="InterPro" id="IPR023195">
    <property type="entry name" value="Nict_dMeBzImd_PRibTrfase_N"/>
</dbReference>
<dbReference type="PANTHER" id="PTHR43463">
    <property type="entry name" value="NICOTINATE-NUCLEOTIDE--DIMETHYLBENZIMIDAZOLE PHOSPHORIBOSYLTRANSFERASE"/>
    <property type="match status" value="1"/>
</dbReference>
<evidence type="ECO:0000256" key="7">
    <source>
        <dbReference type="ARBA" id="ARBA00022676"/>
    </source>
</evidence>
<dbReference type="RefSeq" id="WP_126306574.1">
    <property type="nucleotide sequence ID" value="NZ_AP018449.1"/>
</dbReference>
<dbReference type="InterPro" id="IPR036087">
    <property type="entry name" value="Nict_dMeBzImd_PRibTrfase_sf"/>
</dbReference>
<dbReference type="UniPathway" id="UPA00061">
    <property type="reaction ID" value="UER00516"/>
</dbReference>
<dbReference type="Gene3D" id="1.10.1610.10">
    <property type="match status" value="1"/>
</dbReference>
<evidence type="ECO:0000256" key="8">
    <source>
        <dbReference type="ARBA" id="ARBA00022679"/>
    </source>
</evidence>
<evidence type="ECO:0000256" key="3">
    <source>
        <dbReference type="ARBA" id="ARBA00007110"/>
    </source>
</evidence>
<dbReference type="SUPFAM" id="SSF52733">
    <property type="entry name" value="Nicotinate mononucleotide:5,6-dimethylbenzimidazole phosphoribosyltransferase (CobT)"/>
    <property type="match status" value="1"/>
</dbReference>
<dbReference type="HAMAP" id="MF_00230">
    <property type="entry name" value="CobT"/>
    <property type="match status" value="1"/>
</dbReference>
<keyword evidence="7 11" id="KW-0328">Glycosyltransferase</keyword>
<dbReference type="Proteomes" id="UP000276437">
    <property type="component" value="Chromosome"/>
</dbReference>
<gene>
    <name evidence="12" type="primary">cobT_1</name>
    <name evidence="11" type="synonym">cobT</name>
    <name evidence="12" type="ORF">MAMMFC1_00746</name>
</gene>
<keyword evidence="13" id="KW-1185">Reference proteome</keyword>
<evidence type="ECO:0000313" key="13">
    <source>
        <dbReference type="Proteomes" id="UP000276437"/>
    </source>
</evidence>
<dbReference type="FunFam" id="3.40.50.10210:FF:000001">
    <property type="entry name" value="Nicotinate-nucleotide--dimethylbenzimidazole phosphoribosyltransferase"/>
    <property type="match status" value="1"/>
</dbReference>
<dbReference type="EC" id="2.4.2.21" evidence="4 11"/>
<name>A0A348AGA0_9FIRM</name>
<dbReference type="GO" id="GO:0009236">
    <property type="term" value="P:cobalamin biosynthetic process"/>
    <property type="evidence" value="ECO:0007669"/>
    <property type="project" value="UniProtKB-UniRule"/>
</dbReference>
<evidence type="ECO:0000256" key="6">
    <source>
        <dbReference type="ARBA" id="ARBA00022573"/>
    </source>
</evidence>
<dbReference type="Gene3D" id="3.40.50.10210">
    <property type="match status" value="1"/>
</dbReference>
<dbReference type="Pfam" id="PF02277">
    <property type="entry name" value="DBI_PRT"/>
    <property type="match status" value="1"/>
</dbReference>
<dbReference type="NCBIfam" id="TIGR03160">
    <property type="entry name" value="cobT_DBIPRT"/>
    <property type="match status" value="1"/>
</dbReference>
<evidence type="ECO:0000256" key="4">
    <source>
        <dbReference type="ARBA" id="ARBA00011991"/>
    </source>
</evidence>
<comment type="pathway">
    <text evidence="2 11">Nucleoside biosynthesis; alpha-ribazole biosynthesis; alpha-ribazole from 5,6-dimethylbenzimidazole: step 1/2.</text>
</comment>
<dbReference type="KEGG" id="mana:MAMMFC1_00746"/>
<dbReference type="CDD" id="cd02439">
    <property type="entry name" value="DMB-PRT_CobT"/>
    <property type="match status" value="1"/>
</dbReference>
<dbReference type="GO" id="GO:0008939">
    <property type="term" value="F:nicotinate-nucleotide-dimethylbenzimidazole phosphoribosyltransferase activity"/>
    <property type="evidence" value="ECO:0007669"/>
    <property type="project" value="UniProtKB-UniRule"/>
</dbReference>
<evidence type="ECO:0000256" key="2">
    <source>
        <dbReference type="ARBA" id="ARBA00005049"/>
    </source>
</evidence>
<evidence type="ECO:0000256" key="5">
    <source>
        <dbReference type="ARBA" id="ARBA00015486"/>
    </source>
</evidence>
<evidence type="ECO:0000256" key="11">
    <source>
        <dbReference type="HAMAP-Rule" id="MF_00230"/>
    </source>
</evidence>
<dbReference type="InterPro" id="IPR003200">
    <property type="entry name" value="Nict_dMeBzImd_PRibTrfase"/>
</dbReference>
<dbReference type="InterPro" id="IPR017846">
    <property type="entry name" value="Nict_dMeBzImd_PRibTrfase_bact"/>
</dbReference>